<dbReference type="SUPFAM" id="SSF55729">
    <property type="entry name" value="Acyl-CoA N-acyltransferases (Nat)"/>
    <property type="match status" value="1"/>
</dbReference>
<feature type="compositionally biased region" description="Basic and acidic residues" evidence="1">
    <location>
        <begin position="152"/>
        <end position="165"/>
    </location>
</feature>
<protein>
    <recommendedName>
        <fullName evidence="2">N-acetyltransferase domain-containing protein</fullName>
    </recommendedName>
</protein>
<evidence type="ECO:0000313" key="4">
    <source>
        <dbReference type="Proteomes" id="UP001501842"/>
    </source>
</evidence>
<reference evidence="3 4" key="1">
    <citation type="journal article" date="2019" name="Int. J. Syst. Evol. Microbiol.">
        <title>The Global Catalogue of Microorganisms (GCM) 10K type strain sequencing project: providing services to taxonomists for standard genome sequencing and annotation.</title>
        <authorList>
            <consortium name="The Broad Institute Genomics Platform"/>
            <consortium name="The Broad Institute Genome Sequencing Center for Infectious Disease"/>
            <person name="Wu L."/>
            <person name="Ma J."/>
        </authorList>
    </citation>
    <scope>NUCLEOTIDE SEQUENCE [LARGE SCALE GENOMIC DNA]</scope>
    <source>
        <strain evidence="3 4">JCM 8201</strain>
    </source>
</reference>
<sequence>MIRPYRADDLEGVRAMSDRLSSASLYQRFFVGTPRLPDSYLRSLSTVDHRGRVVLLAVSAAGVHAIAEYIRDAADPATSELAFLVTDPWQRRGLSRPLLMRLATIAASAGVTRFRADVLPENSAARAAIRRYHPGSTFTRLPDSLYRYEFPPLDHRDHEDPRGREAAPQGRTPGPRPFWPKTTDPLTSGRWSRGGQLFLKGLKVRPAR</sequence>
<keyword evidence="4" id="KW-1185">Reference proteome</keyword>
<evidence type="ECO:0000259" key="2">
    <source>
        <dbReference type="PROSITE" id="PS51186"/>
    </source>
</evidence>
<proteinExistence type="predicted"/>
<comment type="caution">
    <text evidence="3">The sequence shown here is derived from an EMBL/GenBank/DDBJ whole genome shotgun (WGS) entry which is preliminary data.</text>
</comment>
<evidence type="ECO:0000256" key="1">
    <source>
        <dbReference type="SAM" id="MobiDB-lite"/>
    </source>
</evidence>
<dbReference type="PROSITE" id="PS51186">
    <property type="entry name" value="GNAT"/>
    <property type="match status" value="1"/>
</dbReference>
<name>A0ABN3UJZ3_9ACTN</name>
<dbReference type="Proteomes" id="UP001501842">
    <property type="component" value="Unassembled WGS sequence"/>
</dbReference>
<accession>A0ABN3UJZ3</accession>
<dbReference type="Gene3D" id="3.40.630.30">
    <property type="match status" value="1"/>
</dbReference>
<feature type="region of interest" description="Disordered" evidence="1">
    <location>
        <begin position="152"/>
        <end position="194"/>
    </location>
</feature>
<organism evidence="3 4">
    <name type="scientific">Actinocorallia aurantiaca</name>
    <dbReference type="NCBI Taxonomy" id="46204"/>
    <lineage>
        <taxon>Bacteria</taxon>
        <taxon>Bacillati</taxon>
        <taxon>Actinomycetota</taxon>
        <taxon>Actinomycetes</taxon>
        <taxon>Streptosporangiales</taxon>
        <taxon>Thermomonosporaceae</taxon>
        <taxon>Actinocorallia</taxon>
    </lineage>
</organism>
<feature type="domain" description="N-acetyltransferase" evidence="2">
    <location>
        <begin position="1"/>
        <end position="154"/>
    </location>
</feature>
<evidence type="ECO:0000313" key="3">
    <source>
        <dbReference type="EMBL" id="GAA2734330.1"/>
    </source>
</evidence>
<gene>
    <name evidence="3" type="ORF">GCM10010439_56450</name>
</gene>
<dbReference type="InterPro" id="IPR016181">
    <property type="entry name" value="Acyl_CoA_acyltransferase"/>
</dbReference>
<dbReference type="EMBL" id="BAAATZ010000029">
    <property type="protein sequence ID" value="GAA2734330.1"/>
    <property type="molecule type" value="Genomic_DNA"/>
</dbReference>
<dbReference type="InterPro" id="IPR000182">
    <property type="entry name" value="GNAT_dom"/>
</dbReference>